<comment type="caution">
    <text evidence="4">The sequence shown here is derived from an EMBL/GenBank/DDBJ whole genome shotgun (WGS) entry which is preliminary data.</text>
</comment>
<dbReference type="EMBL" id="AFZG01000039">
    <property type="protein sequence ID" value="EHL18828.1"/>
    <property type="molecule type" value="Genomic_DNA"/>
</dbReference>
<evidence type="ECO:0000259" key="2">
    <source>
        <dbReference type="Pfam" id="PF13649"/>
    </source>
</evidence>
<dbReference type="GO" id="GO:0016740">
    <property type="term" value="F:transferase activity"/>
    <property type="evidence" value="ECO:0007669"/>
    <property type="project" value="UniProtKB-KW"/>
</dbReference>
<evidence type="ECO:0000313" key="6">
    <source>
        <dbReference type="Proteomes" id="UP000006437"/>
    </source>
</evidence>
<gene>
    <name evidence="4" type="ORF">HMPREF9628_02010</name>
    <name evidence="3" type="ORF">HMPREF9629_01774</name>
</gene>
<reference evidence="4 5" key="2">
    <citation type="submission" date="2011-08" db="EMBL/GenBank/DDBJ databases">
        <title>The Genome Sequence of Eubacteriaceae bacterium CM5.</title>
        <authorList>
            <consortium name="The Broad Institute Genome Sequencing Platform"/>
            <person name="Earl A."/>
            <person name="Ward D."/>
            <person name="Feldgarden M."/>
            <person name="Gevers D."/>
            <person name="Sizova M."/>
            <person name="Hazen A."/>
            <person name="Epstein S."/>
            <person name="Young S.K."/>
            <person name="Zeng Q."/>
            <person name="Gargeya S."/>
            <person name="Fitzgerald M."/>
            <person name="Haas B."/>
            <person name="Abouelleil A."/>
            <person name="Alvarado L."/>
            <person name="Arachchi H.M."/>
            <person name="Berlin A."/>
            <person name="Brown A."/>
            <person name="Chapman S.B."/>
            <person name="Chen Z."/>
            <person name="Dunbar C."/>
            <person name="Freedman E."/>
            <person name="Gearin G."/>
            <person name="Gellesch M."/>
            <person name="Goldberg J."/>
            <person name="Griggs A."/>
            <person name="Gujja S."/>
            <person name="Heiman D."/>
            <person name="Howarth C."/>
            <person name="Larson L."/>
            <person name="Lui A."/>
            <person name="MacDonald P.J.P."/>
            <person name="Montmayeur A."/>
            <person name="Murphy C."/>
            <person name="Neiman D."/>
            <person name="Pearson M."/>
            <person name="Priest M."/>
            <person name="Roberts A."/>
            <person name="Saif S."/>
            <person name="Shea T."/>
            <person name="Shenoy N."/>
            <person name="Sisk P."/>
            <person name="Stolte C."/>
            <person name="Sykes S."/>
            <person name="Wortman J."/>
            <person name="Nusbaum C."/>
            <person name="Birren B."/>
        </authorList>
    </citation>
    <scope>NUCLEOTIDE SEQUENCE [LARGE SCALE GENOMIC DNA]</scope>
    <source>
        <strain evidence="4 5">CM5</strain>
    </source>
</reference>
<dbReference type="CDD" id="cd02440">
    <property type="entry name" value="AdoMet_MTases"/>
    <property type="match status" value="1"/>
</dbReference>
<evidence type="ECO:0000313" key="4">
    <source>
        <dbReference type="EMBL" id="EHL18828.1"/>
    </source>
</evidence>
<organism evidence="4 5">
    <name type="scientific">Peptoanaerobacter stomatis</name>
    <dbReference type="NCBI Taxonomy" id="796937"/>
    <lineage>
        <taxon>Bacteria</taxon>
        <taxon>Bacillati</taxon>
        <taxon>Bacillota</taxon>
        <taxon>Clostridia</taxon>
        <taxon>Peptostreptococcales</taxon>
        <taxon>Filifactoraceae</taxon>
        <taxon>Peptoanaerobacter</taxon>
    </lineage>
</organism>
<dbReference type="HOGENOM" id="CLU_037990_10_2_9"/>
<dbReference type="Gene3D" id="3.40.50.150">
    <property type="entry name" value="Vaccinia Virus protein VP39"/>
    <property type="match status" value="1"/>
</dbReference>
<evidence type="ECO:0000313" key="3">
    <source>
        <dbReference type="EMBL" id="EHL15528.1"/>
    </source>
</evidence>
<evidence type="ECO:0000256" key="1">
    <source>
        <dbReference type="ARBA" id="ARBA00022679"/>
    </source>
</evidence>
<evidence type="ECO:0000313" key="5">
    <source>
        <dbReference type="Proteomes" id="UP000003379"/>
    </source>
</evidence>
<dbReference type="SUPFAM" id="SSF53335">
    <property type="entry name" value="S-adenosyl-L-methionine-dependent methyltransferases"/>
    <property type="match status" value="1"/>
</dbReference>
<dbReference type="STRING" id="796937.HMPREF9630_01630"/>
<dbReference type="Proteomes" id="UP000003379">
    <property type="component" value="Unassembled WGS sequence"/>
</dbReference>
<proteinExistence type="predicted"/>
<protein>
    <recommendedName>
        <fullName evidence="2">Methyltransferase domain-containing protein</fullName>
    </recommendedName>
</protein>
<dbReference type="EMBL" id="AFZE01000011">
    <property type="protein sequence ID" value="EHL15528.1"/>
    <property type="molecule type" value="Genomic_DNA"/>
</dbReference>
<dbReference type="InterPro" id="IPR029063">
    <property type="entry name" value="SAM-dependent_MTases_sf"/>
</dbReference>
<dbReference type="PANTHER" id="PTHR43861">
    <property type="entry name" value="TRANS-ACONITATE 2-METHYLTRANSFERASE-RELATED"/>
    <property type="match status" value="1"/>
</dbReference>
<dbReference type="Proteomes" id="UP000006437">
    <property type="component" value="Unassembled WGS sequence"/>
</dbReference>
<name>G9XDY7_9FIRM</name>
<keyword evidence="1" id="KW-0808">Transferase</keyword>
<accession>G9X023</accession>
<sequence length="196" mass="22759">MEQINNDIKEFFNIKASHWDNESKPDDDLLKAIFEITGIKNNMKVLDIGCGTGVLFDSLLKYNPIEIVGVDVSDKMLEIARKKYGEFTNIKLKNMDVLELDENDFDMVYMYNAYPHIMDVEKLKFKLKQVCKIGARITVAHGRSRNFIENIHKNVGNNISRTLRDVNTETKFWEDMLNIDISIDTDKFYMFSGTVK</sequence>
<dbReference type="Pfam" id="PF13649">
    <property type="entry name" value="Methyltransf_25"/>
    <property type="match status" value="1"/>
</dbReference>
<dbReference type="AlphaFoldDB" id="G9XDY7"/>
<accession>G9XDY7</accession>
<dbReference type="InterPro" id="IPR041698">
    <property type="entry name" value="Methyltransf_25"/>
</dbReference>
<reference evidence="3 6" key="1">
    <citation type="submission" date="2011-08" db="EMBL/GenBank/DDBJ databases">
        <title>The Genome Sequence of Eubacteriaceae bacterium ACC19a.</title>
        <authorList>
            <consortium name="The Broad Institute Genome Sequencing Platform"/>
            <person name="Earl A."/>
            <person name="Ward D."/>
            <person name="Feldgarden M."/>
            <person name="Gevers D."/>
            <person name="Sizova M."/>
            <person name="Hazen A."/>
            <person name="Epstein S."/>
            <person name="Young S.K."/>
            <person name="Zeng Q."/>
            <person name="Gargeya S."/>
            <person name="Fitzgerald M."/>
            <person name="Haas B."/>
            <person name="Abouelleil A."/>
            <person name="Alvarado L."/>
            <person name="Arachchi H.M."/>
            <person name="Berlin A."/>
            <person name="Brown A."/>
            <person name="Chapman S.B."/>
            <person name="Chen Z."/>
            <person name="Dunbar C."/>
            <person name="Freedman E."/>
            <person name="Gearin G."/>
            <person name="Gellesch M."/>
            <person name="Goldberg J."/>
            <person name="Griggs A."/>
            <person name="Gujja S."/>
            <person name="Heiman D."/>
            <person name="Howarth C."/>
            <person name="Larson L."/>
            <person name="Lui A."/>
            <person name="MacDonald P.J.P."/>
            <person name="Montmayeur A."/>
            <person name="Murphy C."/>
            <person name="Neiman D."/>
            <person name="Pearson M."/>
            <person name="Priest M."/>
            <person name="Roberts A."/>
            <person name="Saif S."/>
            <person name="Shea T."/>
            <person name="Shenoy N."/>
            <person name="Sisk P."/>
            <person name="Stolte C."/>
            <person name="Sykes S."/>
            <person name="Wortman J."/>
            <person name="Nusbaum C."/>
            <person name="Birren B."/>
        </authorList>
    </citation>
    <scope>NUCLEOTIDE SEQUENCE [LARGE SCALE GENOMIC DNA]</scope>
    <source>
        <strain evidence="3 6">ACC19a</strain>
    </source>
</reference>
<feature type="domain" description="Methyltransferase" evidence="2">
    <location>
        <begin position="45"/>
        <end position="125"/>
    </location>
</feature>
<dbReference type="RefSeq" id="WP_009526003.1">
    <property type="nucleotide sequence ID" value="NZ_JBQMYE010000014.1"/>
</dbReference>